<name>A0A1M5ACZ7_9BACT</name>
<evidence type="ECO:0000256" key="2">
    <source>
        <dbReference type="ARBA" id="ARBA00023015"/>
    </source>
</evidence>
<keyword evidence="3" id="KW-0731">Sigma factor</keyword>
<dbReference type="GO" id="GO:0016987">
    <property type="term" value="F:sigma factor activity"/>
    <property type="evidence" value="ECO:0007669"/>
    <property type="project" value="UniProtKB-KW"/>
</dbReference>
<evidence type="ECO:0000259" key="5">
    <source>
        <dbReference type="Pfam" id="PF07638"/>
    </source>
</evidence>
<dbReference type="InterPro" id="IPR039425">
    <property type="entry name" value="RNA_pol_sigma-70-like"/>
</dbReference>
<keyword evidence="7" id="KW-1185">Reference proteome</keyword>
<dbReference type="Pfam" id="PF07638">
    <property type="entry name" value="Sigma70_ECF"/>
    <property type="match status" value="1"/>
</dbReference>
<dbReference type="Proteomes" id="UP000184041">
    <property type="component" value="Unassembled WGS sequence"/>
</dbReference>
<feature type="domain" description="RNA polymerase sigma-70 ECF-like HTH" evidence="5">
    <location>
        <begin position="5"/>
        <end position="185"/>
    </location>
</feature>
<comment type="similarity">
    <text evidence="1">Belongs to the sigma-70 factor family. ECF subfamily.</text>
</comment>
<dbReference type="InterPro" id="IPR013325">
    <property type="entry name" value="RNA_pol_sigma_r2"/>
</dbReference>
<dbReference type="Gene3D" id="1.10.1740.10">
    <property type="match status" value="1"/>
</dbReference>
<dbReference type="InterPro" id="IPR053812">
    <property type="entry name" value="HTH_Sigma70_ECF-like"/>
</dbReference>
<dbReference type="InterPro" id="IPR014284">
    <property type="entry name" value="RNA_pol_sigma-70_dom"/>
</dbReference>
<evidence type="ECO:0000256" key="1">
    <source>
        <dbReference type="ARBA" id="ARBA00010641"/>
    </source>
</evidence>
<dbReference type="InterPro" id="IPR011517">
    <property type="entry name" value="RNA_pol_sigma70_ECF-like"/>
</dbReference>
<dbReference type="NCBIfam" id="TIGR02999">
    <property type="entry name" value="Sig-70_X6"/>
    <property type="match status" value="1"/>
</dbReference>
<dbReference type="InterPro" id="IPR036388">
    <property type="entry name" value="WH-like_DNA-bd_sf"/>
</dbReference>
<keyword evidence="2" id="KW-0805">Transcription regulation</keyword>
<dbReference type="OrthoDB" id="128473at2"/>
<evidence type="ECO:0000256" key="3">
    <source>
        <dbReference type="ARBA" id="ARBA00023082"/>
    </source>
</evidence>
<sequence length="186" mass="22191">MDKKHDITQLLRNASSGDEEAFDALYPRVYNRLRDIAKLQLQKERDNHTLQKTALVHEVYLKLIDQTQTNWQDRAHFYAIAARAMRQILVDYARKRKAQKRGGDRDRIPFREDMIDLDNHAEELLELNDLIDKLARFDERKSKVVEMRFFSGMTIREIAELLDVSTRTVDRDWLKARGWIYRELSK</sequence>
<evidence type="ECO:0000313" key="7">
    <source>
        <dbReference type="Proteomes" id="UP000184041"/>
    </source>
</evidence>
<dbReference type="NCBIfam" id="TIGR02937">
    <property type="entry name" value="sigma70-ECF"/>
    <property type="match status" value="1"/>
</dbReference>
<dbReference type="Gene3D" id="1.10.10.10">
    <property type="entry name" value="Winged helix-like DNA-binding domain superfamily/Winged helix DNA-binding domain"/>
    <property type="match status" value="1"/>
</dbReference>
<dbReference type="PANTHER" id="PTHR43133:SF39">
    <property type="entry name" value="SIMILAR TO RNA POLYMERASE SIGMA-E FACTOR"/>
    <property type="match status" value="1"/>
</dbReference>
<gene>
    <name evidence="6" type="ORF">SAMN05443144_10728</name>
</gene>
<dbReference type="RefSeq" id="WP_073061880.1">
    <property type="nucleotide sequence ID" value="NZ_FQUS01000007.1"/>
</dbReference>
<dbReference type="GO" id="GO:0006352">
    <property type="term" value="P:DNA-templated transcription initiation"/>
    <property type="evidence" value="ECO:0007669"/>
    <property type="project" value="InterPro"/>
</dbReference>
<dbReference type="SUPFAM" id="SSF88946">
    <property type="entry name" value="Sigma2 domain of RNA polymerase sigma factors"/>
    <property type="match status" value="1"/>
</dbReference>
<reference evidence="6 7" key="1">
    <citation type="submission" date="2016-11" db="EMBL/GenBank/DDBJ databases">
        <authorList>
            <person name="Jaros S."/>
            <person name="Januszkiewicz K."/>
            <person name="Wedrychowicz H."/>
        </authorList>
    </citation>
    <scope>NUCLEOTIDE SEQUENCE [LARGE SCALE GENOMIC DNA]</scope>
    <source>
        <strain evidence="6 7">DSM 21986</strain>
    </source>
</reference>
<dbReference type="AlphaFoldDB" id="A0A1M5ACZ7"/>
<dbReference type="EMBL" id="FQUS01000007">
    <property type="protein sequence ID" value="SHF28129.1"/>
    <property type="molecule type" value="Genomic_DNA"/>
</dbReference>
<evidence type="ECO:0000256" key="4">
    <source>
        <dbReference type="ARBA" id="ARBA00023163"/>
    </source>
</evidence>
<dbReference type="InterPro" id="IPR013324">
    <property type="entry name" value="RNA_pol_sigma_r3/r4-like"/>
</dbReference>
<dbReference type="STRING" id="1194090.SAMN05443144_10728"/>
<keyword evidence="4" id="KW-0804">Transcription</keyword>
<dbReference type="PANTHER" id="PTHR43133">
    <property type="entry name" value="RNA POLYMERASE ECF-TYPE SIGMA FACTO"/>
    <property type="match status" value="1"/>
</dbReference>
<accession>A0A1M5ACZ7</accession>
<dbReference type="SUPFAM" id="SSF88659">
    <property type="entry name" value="Sigma3 and sigma4 domains of RNA polymerase sigma factors"/>
    <property type="match status" value="1"/>
</dbReference>
<organism evidence="6 7">
    <name type="scientific">Fodinibius roseus</name>
    <dbReference type="NCBI Taxonomy" id="1194090"/>
    <lineage>
        <taxon>Bacteria</taxon>
        <taxon>Pseudomonadati</taxon>
        <taxon>Balneolota</taxon>
        <taxon>Balneolia</taxon>
        <taxon>Balneolales</taxon>
        <taxon>Balneolaceae</taxon>
        <taxon>Fodinibius</taxon>
    </lineage>
</organism>
<protein>
    <submittedName>
        <fullName evidence="6">RNA polymerase, sigma subunit, ECF family</fullName>
    </submittedName>
</protein>
<proteinExistence type="inferred from homology"/>
<evidence type="ECO:0000313" key="6">
    <source>
        <dbReference type="EMBL" id="SHF28129.1"/>
    </source>
</evidence>